<protein>
    <submittedName>
        <fullName evidence="1">Uncharacterized protein</fullName>
    </submittedName>
</protein>
<sequence>MALVAFKSSGGRNRHWGAGPYRLKKALHKDISQCSMLLLSGCAMSTEVIVFRSGVQSREMQKPLLLLMLLGIGMALVDAAPKSDPNQKCDKPNERLWQCAPYQNVCLVK</sequence>
<dbReference type="EMBL" id="WIXE01020174">
    <property type="protein sequence ID" value="KAK5969419.1"/>
    <property type="molecule type" value="Genomic_DNA"/>
</dbReference>
<keyword evidence="2" id="KW-1185">Reference proteome</keyword>
<name>A0AAN8ICL6_TRICO</name>
<accession>A0AAN8ICL6</accession>
<dbReference type="AlphaFoldDB" id="A0AAN8ICL6"/>
<organism evidence="1 2">
    <name type="scientific">Trichostrongylus colubriformis</name>
    <name type="common">Black scour worm</name>
    <dbReference type="NCBI Taxonomy" id="6319"/>
    <lineage>
        <taxon>Eukaryota</taxon>
        <taxon>Metazoa</taxon>
        <taxon>Ecdysozoa</taxon>
        <taxon>Nematoda</taxon>
        <taxon>Chromadorea</taxon>
        <taxon>Rhabditida</taxon>
        <taxon>Rhabditina</taxon>
        <taxon>Rhabditomorpha</taxon>
        <taxon>Strongyloidea</taxon>
        <taxon>Trichostrongylidae</taxon>
        <taxon>Trichostrongylus</taxon>
    </lineage>
</organism>
<dbReference type="Proteomes" id="UP001331761">
    <property type="component" value="Unassembled WGS sequence"/>
</dbReference>
<comment type="caution">
    <text evidence="1">The sequence shown here is derived from an EMBL/GenBank/DDBJ whole genome shotgun (WGS) entry which is preliminary data.</text>
</comment>
<evidence type="ECO:0000313" key="1">
    <source>
        <dbReference type="EMBL" id="KAK5969419.1"/>
    </source>
</evidence>
<gene>
    <name evidence="1" type="ORF">GCK32_001403</name>
</gene>
<reference evidence="1 2" key="1">
    <citation type="submission" date="2019-10" db="EMBL/GenBank/DDBJ databases">
        <title>Assembly and Annotation for the nematode Trichostrongylus colubriformis.</title>
        <authorList>
            <person name="Martin J."/>
        </authorList>
    </citation>
    <scope>NUCLEOTIDE SEQUENCE [LARGE SCALE GENOMIC DNA]</scope>
    <source>
        <strain evidence="1">G859</strain>
        <tissue evidence="1">Whole worm</tissue>
    </source>
</reference>
<proteinExistence type="predicted"/>
<evidence type="ECO:0000313" key="2">
    <source>
        <dbReference type="Proteomes" id="UP001331761"/>
    </source>
</evidence>